<name>A0A0P9Z570_PSESI</name>
<dbReference type="EMBL" id="LJRF01000155">
    <property type="protein sequence ID" value="KPY44830.1"/>
    <property type="molecule type" value="Genomic_DNA"/>
</dbReference>
<organism evidence="5 6">
    <name type="scientific">Pseudomonas syringae pv. ribicola</name>
    <dbReference type="NCBI Taxonomy" id="55398"/>
    <lineage>
        <taxon>Bacteria</taxon>
        <taxon>Pseudomonadati</taxon>
        <taxon>Pseudomonadota</taxon>
        <taxon>Gammaproteobacteria</taxon>
        <taxon>Pseudomonadales</taxon>
        <taxon>Pseudomonadaceae</taxon>
        <taxon>Pseudomonas</taxon>
    </lineage>
</organism>
<dbReference type="RefSeq" id="WP_004880702.1">
    <property type="nucleotide sequence ID" value="NZ_LJRF01000155.1"/>
</dbReference>
<evidence type="ECO:0000256" key="3">
    <source>
        <dbReference type="ARBA" id="ARBA00022795"/>
    </source>
</evidence>
<dbReference type="Gene3D" id="1.20.58.300">
    <property type="entry name" value="FlgN-like"/>
    <property type="match status" value="1"/>
</dbReference>
<reference evidence="5 6" key="1">
    <citation type="submission" date="2015-09" db="EMBL/GenBank/DDBJ databases">
        <title>Genome announcement of multiple Pseudomonas syringae strains.</title>
        <authorList>
            <person name="Thakur S."/>
            <person name="Wang P.W."/>
            <person name="Gong Y."/>
            <person name="Weir B.S."/>
            <person name="Guttman D.S."/>
        </authorList>
    </citation>
    <scope>NUCLEOTIDE SEQUENCE [LARGE SCALE GENOMIC DNA]</scope>
    <source>
        <strain evidence="5 6">ICMP3882</strain>
    </source>
</reference>
<sequence>MQDTTLLQMITDDMVPTRQLHELLQAESLILQGRDMGEMEHVLAQKQALVILLEQHGRRRSQVLTGLGLPSNRQGLEQLASHSDIGEQLLAAADELNALIAECQTLNERNGSLIQMQQVSTAHQLRILNGGDTPTLYDSRGSTAGRARPRPLSQA</sequence>
<evidence type="ECO:0000313" key="5">
    <source>
        <dbReference type="EMBL" id="KPY44830.1"/>
    </source>
</evidence>
<dbReference type="GO" id="GO:0044780">
    <property type="term" value="P:bacterial-type flagellum assembly"/>
    <property type="evidence" value="ECO:0007669"/>
    <property type="project" value="InterPro"/>
</dbReference>
<evidence type="ECO:0000256" key="1">
    <source>
        <dbReference type="ARBA" id="ARBA00002397"/>
    </source>
</evidence>
<protein>
    <submittedName>
        <fullName evidence="5">FlgN protein</fullName>
    </submittedName>
</protein>
<dbReference type="SUPFAM" id="SSF140566">
    <property type="entry name" value="FlgN-like"/>
    <property type="match status" value="1"/>
</dbReference>
<dbReference type="AlphaFoldDB" id="A0A0P9Z570"/>
<comment type="caution">
    <text evidence="5">The sequence shown here is derived from an EMBL/GenBank/DDBJ whole genome shotgun (WGS) entry which is preliminary data.</text>
</comment>
<dbReference type="PATRIC" id="fig|55398.3.peg.4618"/>
<accession>A0A0P9Z570</accession>
<evidence type="ECO:0000313" key="6">
    <source>
        <dbReference type="Proteomes" id="UP000050554"/>
    </source>
</evidence>
<gene>
    <name evidence="5" type="ORF">ALO47_03688</name>
</gene>
<evidence type="ECO:0000256" key="2">
    <source>
        <dbReference type="ARBA" id="ARBA00007703"/>
    </source>
</evidence>
<evidence type="ECO:0000256" key="4">
    <source>
        <dbReference type="SAM" id="MobiDB-lite"/>
    </source>
</evidence>
<dbReference type="Proteomes" id="UP000050554">
    <property type="component" value="Unassembled WGS sequence"/>
</dbReference>
<dbReference type="InterPro" id="IPR036679">
    <property type="entry name" value="FlgN-like_sf"/>
</dbReference>
<feature type="region of interest" description="Disordered" evidence="4">
    <location>
        <begin position="130"/>
        <end position="155"/>
    </location>
</feature>
<comment type="function">
    <text evidence="1">Required for the efficient initiation of filament assembly.</text>
</comment>
<dbReference type="InterPro" id="IPR007809">
    <property type="entry name" value="FlgN-like"/>
</dbReference>
<proteinExistence type="inferred from homology"/>
<comment type="similarity">
    <text evidence="2">Belongs to the FlgN family.</text>
</comment>
<keyword evidence="3" id="KW-1005">Bacterial flagellum biogenesis</keyword>
<dbReference type="Pfam" id="PF05130">
    <property type="entry name" value="FlgN"/>
    <property type="match status" value="1"/>
</dbReference>